<dbReference type="CDD" id="cd01936">
    <property type="entry name" value="Ntn_CA"/>
    <property type="match status" value="1"/>
</dbReference>
<keyword evidence="2" id="KW-0732">Signal</keyword>
<proteinExistence type="inferred from homology"/>
<dbReference type="PANTHER" id="PTHR34218:SF3">
    <property type="entry name" value="ACYL-HOMOSERINE LACTONE ACYLASE PVDQ"/>
    <property type="match status" value="1"/>
</dbReference>
<feature type="region of interest" description="Disordered" evidence="5">
    <location>
        <begin position="23"/>
        <end position="47"/>
    </location>
</feature>
<protein>
    <submittedName>
        <fullName evidence="6">Acyl-homoserine-lactone acylase</fullName>
    </submittedName>
</protein>
<dbReference type="EMBL" id="FQXG01000010">
    <property type="protein sequence ID" value="SHI20542.1"/>
    <property type="molecule type" value="Genomic_DNA"/>
</dbReference>
<sequence>MKTLPLVLSMTIASSMLLTGCGDDDDVTEITPPPPATTDPDPTPEPEPELVLMAPEGQLSAQIRRTTYGVPHIQADNLESLAFGSGYAQAEDHLCLLADGFIKANSERSKYFGPHKRIDFATGMPLVEDNQNLISDFGYKALRVRESAEAAMANLPGRTDAMLSGFVAGYNLYLGDLASGAVTTPNLPCAGQPWVQPVEPVDLLTYLFSIAHLPGSANFLDLIFFANPGDGEEYLPVPAATAQLNEQSQVQLAQIQTLARDRADAMALPQVNERGLGSNGWGLGAEITENGKGIVLGNPHFPHTGQLRFWQSHLTIPGVMNVMGGSLVGMPGAINIGFNQNLAWTHTFSTAEHFVMYQLALKEGDRLTYLLDGEEMPIEARVETIEVNVGGGQVIPLQKTLYLTEKGPMVEAPPALAPFGWTDSLAFFVQDANEANLDVLEHWIAMNLATDLASFQQAFIDYDGVIFNNTMYADDQGNAFYIDDSTVPNLTQTAMVDLTSDPVLMALREQAGFTILPGYDSTYAFDDAVPYEEAPKLLRQDFVQNSNNSFWSTNPAEPIEGVSPLYGPQRGEQSLRTRMGLTLMADARGDDGLFNPAEVEAALMSNRTYLAELVLPELLAQCQAQGDTQVVVSTELSVDLQPACAALAKWGGAQNKDAIAGALLREFGYRFDSQLLSVPFDYRDPVNTPNTLVSDGSALVALAAAAASLEQNGFALDAPLGSLQFVEKSLPDGTPSGVRLPWAGANNFEGGFNVFAYSNSEGDDTLLPKHAYPAAIDAVTGAPMRSSLSEAGYHVRYGSSWMMVVGFGEEGPSARGLLTYSESNNVQSPHWNDQTQYYSDNTALRPLLFTEDAILEGLISDQTIQAQR</sequence>
<dbReference type="AlphaFoldDB" id="A0A1M5Z8K4"/>
<evidence type="ECO:0000256" key="1">
    <source>
        <dbReference type="ARBA" id="ARBA00006586"/>
    </source>
</evidence>
<keyword evidence="3" id="KW-0378">Hydrolase</keyword>
<keyword evidence="7" id="KW-1185">Reference proteome</keyword>
<dbReference type="Pfam" id="PF01804">
    <property type="entry name" value="Penicil_amidase"/>
    <property type="match status" value="1"/>
</dbReference>
<dbReference type="InterPro" id="IPR029055">
    <property type="entry name" value="Ntn_hydrolases_N"/>
</dbReference>
<dbReference type="Gene3D" id="1.10.1400.10">
    <property type="match status" value="1"/>
</dbReference>
<organism evidence="6 7">
    <name type="scientific">Ferrimonas marina</name>
    <dbReference type="NCBI Taxonomy" id="299255"/>
    <lineage>
        <taxon>Bacteria</taxon>
        <taxon>Pseudomonadati</taxon>
        <taxon>Pseudomonadota</taxon>
        <taxon>Gammaproteobacteria</taxon>
        <taxon>Alteromonadales</taxon>
        <taxon>Ferrimonadaceae</taxon>
        <taxon>Ferrimonas</taxon>
    </lineage>
</organism>
<feature type="compositionally biased region" description="Pro residues" evidence="5">
    <location>
        <begin position="31"/>
        <end position="41"/>
    </location>
</feature>
<dbReference type="Gene3D" id="2.30.120.10">
    <property type="match status" value="1"/>
</dbReference>
<dbReference type="STRING" id="299255.SAMN02745129_0005"/>
<dbReference type="PANTHER" id="PTHR34218">
    <property type="entry name" value="PEPTIDASE S45 PENICILLIN AMIDASE"/>
    <property type="match status" value="1"/>
</dbReference>
<dbReference type="InterPro" id="IPR043147">
    <property type="entry name" value="Penicillin_amidase_A-knob"/>
</dbReference>
<evidence type="ECO:0000256" key="4">
    <source>
        <dbReference type="ARBA" id="ARBA00023145"/>
    </source>
</evidence>
<dbReference type="Gene3D" id="3.60.20.10">
    <property type="entry name" value="Glutamine Phosphoribosylpyrophosphate, subunit 1, domain 1"/>
    <property type="match status" value="1"/>
</dbReference>
<dbReference type="GO" id="GO:0016811">
    <property type="term" value="F:hydrolase activity, acting on carbon-nitrogen (but not peptide) bonds, in linear amides"/>
    <property type="evidence" value="ECO:0007669"/>
    <property type="project" value="InterPro"/>
</dbReference>
<dbReference type="GO" id="GO:0017000">
    <property type="term" value="P:antibiotic biosynthetic process"/>
    <property type="evidence" value="ECO:0007669"/>
    <property type="project" value="InterPro"/>
</dbReference>
<dbReference type="Gene3D" id="1.10.439.10">
    <property type="entry name" value="Penicillin Amidohydrolase, domain 1"/>
    <property type="match status" value="1"/>
</dbReference>
<evidence type="ECO:0000256" key="2">
    <source>
        <dbReference type="ARBA" id="ARBA00022729"/>
    </source>
</evidence>
<dbReference type="PROSITE" id="PS51257">
    <property type="entry name" value="PROKAR_LIPOPROTEIN"/>
    <property type="match status" value="1"/>
</dbReference>
<dbReference type="SUPFAM" id="SSF56235">
    <property type="entry name" value="N-terminal nucleophile aminohydrolases (Ntn hydrolases)"/>
    <property type="match status" value="1"/>
</dbReference>
<dbReference type="Proteomes" id="UP000184268">
    <property type="component" value="Unassembled WGS sequence"/>
</dbReference>
<dbReference type="InterPro" id="IPR023343">
    <property type="entry name" value="Penicillin_amidase_dom1"/>
</dbReference>
<reference evidence="6 7" key="1">
    <citation type="submission" date="2016-11" db="EMBL/GenBank/DDBJ databases">
        <authorList>
            <person name="Jaros S."/>
            <person name="Januszkiewicz K."/>
            <person name="Wedrychowicz H."/>
        </authorList>
    </citation>
    <scope>NUCLEOTIDE SEQUENCE [LARGE SCALE GENOMIC DNA]</scope>
    <source>
        <strain evidence="6 7">DSM 16917</strain>
    </source>
</reference>
<name>A0A1M5Z8K4_9GAMM</name>
<accession>A0A1M5Z8K4</accession>
<dbReference type="InterPro" id="IPR043146">
    <property type="entry name" value="Penicillin_amidase_N_B-knob"/>
</dbReference>
<gene>
    <name evidence="6" type="ORF">SAMN02745129_0005</name>
</gene>
<keyword evidence="4" id="KW-0865">Zymogen</keyword>
<dbReference type="RefSeq" id="WP_067661549.1">
    <property type="nucleotide sequence ID" value="NZ_FQXG01000010.1"/>
</dbReference>
<dbReference type="OrthoDB" id="9760084at2"/>
<comment type="similarity">
    <text evidence="1">Belongs to the peptidase S45 family.</text>
</comment>
<evidence type="ECO:0000256" key="5">
    <source>
        <dbReference type="SAM" id="MobiDB-lite"/>
    </source>
</evidence>
<evidence type="ECO:0000313" key="7">
    <source>
        <dbReference type="Proteomes" id="UP000184268"/>
    </source>
</evidence>
<evidence type="ECO:0000256" key="3">
    <source>
        <dbReference type="ARBA" id="ARBA00022801"/>
    </source>
</evidence>
<evidence type="ECO:0000313" key="6">
    <source>
        <dbReference type="EMBL" id="SHI20542.1"/>
    </source>
</evidence>
<dbReference type="InterPro" id="IPR002692">
    <property type="entry name" value="S45"/>
</dbReference>